<name>A0A9D1FFQ9_9FIRM</name>
<dbReference type="AlphaFoldDB" id="A0A9D1FFQ9"/>
<gene>
    <name evidence="2" type="ORF">IAC18_08115</name>
</gene>
<feature type="transmembrane region" description="Helical" evidence="1">
    <location>
        <begin position="30"/>
        <end position="49"/>
    </location>
</feature>
<proteinExistence type="predicted"/>
<protein>
    <submittedName>
        <fullName evidence="2">Uncharacterized protein</fullName>
    </submittedName>
</protein>
<evidence type="ECO:0000313" key="2">
    <source>
        <dbReference type="EMBL" id="HIS67516.1"/>
    </source>
</evidence>
<sequence length="312" mass="33356">MTNRDIFKAAGGISDGLIDEAAAPRKSHRGVISGVAALAACAAIALIVWQPREVSEAEPAESAPAASSAATAGNGVFAPAEPFEPVYIPPDPMPEAPEAGMAADMMGFFIHDGRMYTQTTQYVGASLLGERVASVTGDIDEWSGAEEYVEGASSVAGEVFAVNGYDEGFRLALVTDTGAELYDCLSGISLSSGADLFESRLHIENAVAAWCVADEDWEWELDSRRYIELEALEPFVATLLASPMQDWGRGSENGDIYDFDYAEAHLYLELADGAVVPLRLFENGCVKYDGSAARVCAYMPGAIFDEVFEMCR</sequence>
<keyword evidence="1" id="KW-0472">Membrane</keyword>
<accession>A0A9D1FFQ9</accession>
<keyword evidence="1" id="KW-1133">Transmembrane helix</keyword>
<keyword evidence="1" id="KW-0812">Transmembrane</keyword>
<organism evidence="2 3">
    <name type="scientific">Candidatus Scatomorpha merdipullorum</name>
    <dbReference type="NCBI Taxonomy" id="2840927"/>
    <lineage>
        <taxon>Bacteria</taxon>
        <taxon>Bacillati</taxon>
        <taxon>Bacillota</taxon>
        <taxon>Clostridia</taxon>
        <taxon>Eubacteriales</taxon>
        <taxon>Candidatus Scatomorpha</taxon>
    </lineage>
</organism>
<evidence type="ECO:0000313" key="3">
    <source>
        <dbReference type="Proteomes" id="UP000824001"/>
    </source>
</evidence>
<dbReference type="Proteomes" id="UP000824001">
    <property type="component" value="Unassembled WGS sequence"/>
</dbReference>
<reference evidence="2" key="1">
    <citation type="submission" date="2020-10" db="EMBL/GenBank/DDBJ databases">
        <authorList>
            <person name="Gilroy R."/>
        </authorList>
    </citation>
    <scope>NUCLEOTIDE SEQUENCE</scope>
    <source>
        <strain evidence="2">ChiHjej10B9-9673</strain>
    </source>
</reference>
<reference evidence="2" key="2">
    <citation type="journal article" date="2021" name="PeerJ">
        <title>Extensive microbial diversity within the chicken gut microbiome revealed by metagenomics and culture.</title>
        <authorList>
            <person name="Gilroy R."/>
            <person name="Ravi A."/>
            <person name="Getino M."/>
            <person name="Pursley I."/>
            <person name="Horton D.L."/>
            <person name="Alikhan N.F."/>
            <person name="Baker D."/>
            <person name="Gharbi K."/>
            <person name="Hall N."/>
            <person name="Watson M."/>
            <person name="Adriaenssens E.M."/>
            <person name="Foster-Nyarko E."/>
            <person name="Jarju S."/>
            <person name="Secka A."/>
            <person name="Antonio M."/>
            <person name="Oren A."/>
            <person name="Chaudhuri R.R."/>
            <person name="La Ragione R."/>
            <person name="Hildebrand F."/>
            <person name="Pallen M.J."/>
        </authorList>
    </citation>
    <scope>NUCLEOTIDE SEQUENCE</scope>
    <source>
        <strain evidence="2">ChiHjej10B9-9673</strain>
    </source>
</reference>
<comment type="caution">
    <text evidence="2">The sequence shown here is derived from an EMBL/GenBank/DDBJ whole genome shotgun (WGS) entry which is preliminary data.</text>
</comment>
<evidence type="ECO:0000256" key="1">
    <source>
        <dbReference type="SAM" id="Phobius"/>
    </source>
</evidence>
<dbReference type="EMBL" id="DVJK01000231">
    <property type="protein sequence ID" value="HIS67516.1"/>
    <property type="molecule type" value="Genomic_DNA"/>
</dbReference>